<evidence type="ECO:0000313" key="1">
    <source>
        <dbReference type="EMBL" id="EXC26237.1"/>
    </source>
</evidence>
<accession>W9SD63</accession>
<proteinExistence type="predicted"/>
<sequence>MNRDIEASIRAFSIHGSSLSYSSFSPSPTKKTPMLILAIGDSTMTGKAKRKKHKAKEIAVKIYGFV</sequence>
<dbReference type="Proteomes" id="UP000030645">
    <property type="component" value="Unassembled WGS sequence"/>
</dbReference>
<evidence type="ECO:0000313" key="2">
    <source>
        <dbReference type="Proteomes" id="UP000030645"/>
    </source>
</evidence>
<dbReference type="AlphaFoldDB" id="W9SD63"/>
<reference evidence="2" key="1">
    <citation type="submission" date="2013-01" db="EMBL/GenBank/DDBJ databases">
        <title>Draft Genome Sequence of a Mulberry Tree, Morus notabilis C.K. Schneid.</title>
        <authorList>
            <person name="He N."/>
            <person name="Zhao S."/>
        </authorList>
    </citation>
    <scope>NUCLEOTIDE SEQUENCE</scope>
</reference>
<keyword evidence="2" id="KW-1185">Reference proteome</keyword>
<name>W9SD63_9ROSA</name>
<protein>
    <submittedName>
        <fullName evidence="1">Uncharacterized protein</fullName>
    </submittedName>
</protein>
<dbReference type="EMBL" id="KE346101">
    <property type="protein sequence ID" value="EXC26237.1"/>
    <property type="molecule type" value="Genomic_DNA"/>
</dbReference>
<gene>
    <name evidence="1" type="ORF">L484_022809</name>
</gene>
<organism evidence="1 2">
    <name type="scientific">Morus notabilis</name>
    <dbReference type="NCBI Taxonomy" id="981085"/>
    <lineage>
        <taxon>Eukaryota</taxon>
        <taxon>Viridiplantae</taxon>
        <taxon>Streptophyta</taxon>
        <taxon>Embryophyta</taxon>
        <taxon>Tracheophyta</taxon>
        <taxon>Spermatophyta</taxon>
        <taxon>Magnoliopsida</taxon>
        <taxon>eudicotyledons</taxon>
        <taxon>Gunneridae</taxon>
        <taxon>Pentapetalae</taxon>
        <taxon>rosids</taxon>
        <taxon>fabids</taxon>
        <taxon>Rosales</taxon>
        <taxon>Moraceae</taxon>
        <taxon>Moreae</taxon>
        <taxon>Morus</taxon>
    </lineage>
</organism>